<sequence length="118" mass="13532">MKLKKLFAGLDTGIMVIGLIGCGNNSDKLQEKLKANLEIVELRDYEYGTIKDHFTKEEYEKVRKQCDAANAPDFLEIMAEYGPENGQRIIDALKKRVQSVEYEIIKKSEESDKIVYLL</sequence>
<evidence type="ECO:0008006" key="3">
    <source>
        <dbReference type="Google" id="ProtNLM"/>
    </source>
</evidence>
<dbReference type="Proteomes" id="UP001501764">
    <property type="component" value="Unassembled WGS sequence"/>
</dbReference>
<evidence type="ECO:0000313" key="2">
    <source>
        <dbReference type="Proteomes" id="UP001501764"/>
    </source>
</evidence>
<comment type="caution">
    <text evidence="1">The sequence shown here is derived from an EMBL/GenBank/DDBJ whole genome shotgun (WGS) entry which is preliminary data.</text>
</comment>
<dbReference type="PROSITE" id="PS51257">
    <property type="entry name" value="PROKAR_LIPOPROTEIN"/>
    <property type="match status" value="1"/>
</dbReference>
<name>A0ABN1LNK1_9CLOT</name>
<reference evidence="1 2" key="1">
    <citation type="journal article" date="2019" name="Int. J. Syst. Evol. Microbiol.">
        <title>The Global Catalogue of Microorganisms (GCM) 10K type strain sequencing project: providing services to taxonomists for standard genome sequencing and annotation.</title>
        <authorList>
            <consortium name="The Broad Institute Genomics Platform"/>
            <consortium name="The Broad Institute Genome Sequencing Center for Infectious Disease"/>
            <person name="Wu L."/>
            <person name="Ma J."/>
        </authorList>
    </citation>
    <scope>NUCLEOTIDE SEQUENCE [LARGE SCALE GENOMIC DNA]</scope>
    <source>
        <strain evidence="1 2">JCM 6485</strain>
    </source>
</reference>
<protein>
    <recommendedName>
        <fullName evidence="3">Lipoprotein</fullName>
    </recommendedName>
</protein>
<dbReference type="RefSeq" id="WP_346025967.1">
    <property type="nucleotide sequence ID" value="NZ_BAAACO010000001.1"/>
</dbReference>
<accession>A0ABN1LNK1</accession>
<evidence type="ECO:0000313" key="1">
    <source>
        <dbReference type="EMBL" id="GAA0858097.1"/>
    </source>
</evidence>
<keyword evidence="2" id="KW-1185">Reference proteome</keyword>
<dbReference type="EMBL" id="BAAACO010000001">
    <property type="protein sequence ID" value="GAA0858097.1"/>
    <property type="molecule type" value="Genomic_DNA"/>
</dbReference>
<gene>
    <name evidence="1" type="ORF">GCM10008916_14510</name>
</gene>
<proteinExistence type="predicted"/>
<organism evidence="1 2">
    <name type="scientific">Clostridium nitritogenes</name>
    <dbReference type="NCBI Taxonomy" id="83340"/>
    <lineage>
        <taxon>Bacteria</taxon>
        <taxon>Bacillati</taxon>
        <taxon>Bacillota</taxon>
        <taxon>Clostridia</taxon>
        <taxon>Eubacteriales</taxon>
        <taxon>Clostridiaceae</taxon>
        <taxon>Clostridium</taxon>
    </lineage>
</organism>